<accession>A0ACC0N3L9</accession>
<organism evidence="1 2">
    <name type="scientific">Rhododendron molle</name>
    <name type="common">Chinese azalea</name>
    <name type="synonym">Azalea mollis</name>
    <dbReference type="NCBI Taxonomy" id="49168"/>
    <lineage>
        <taxon>Eukaryota</taxon>
        <taxon>Viridiplantae</taxon>
        <taxon>Streptophyta</taxon>
        <taxon>Embryophyta</taxon>
        <taxon>Tracheophyta</taxon>
        <taxon>Spermatophyta</taxon>
        <taxon>Magnoliopsida</taxon>
        <taxon>eudicotyledons</taxon>
        <taxon>Gunneridae</taxon>
        <taxon>Pentapetalae</taxon>
        <taxon>asterids</taxon>
        <taxon>Ericales</taxon>
        <taxon>Ericaceae</taxon>
        <taxon>Ericoideae</taxon>
        <taxon>Rhodoreae</taxon>
        <taxon>Rhododendron</taxon>
    </lineage>
</organism>
<evidence type="ECO:0000313" key="2">
    <source>
        <dbReference type="Proteomes" id="UP001062846"/>
    </source>
</evidence>
<dbReference type="EMBL" id="CM046394">
    <property type="protein sequence ID" value="KAI8547461.1"/>
    <property type="molecule type" value="Genomic_DNA"/>
</dbReference>
<dbReference type="Proteomes" id="UP001062846">
    <property type="component" value="Chromosome 7"/>
</dbReference>
<keyword evidence="2" id="KW-1185">Reference proteome</keyword>
<sequence length="576" mass="63635">MMTATGVSSATSLSSATTNRRISKISAKSRPTHPCGSKPIEALSSVATAAVKNGSKSASFGRRGMLSVTTIPFFLNLHESLGGFHADAADCTKRERVRERKRERECGSGDKWKLLRKRRPTVILLFSPPPRRFFEPRYSSILFYSPLFSPPPLFIFFYSPSNTERSSHGSSEKREVGSEGCSPDAPRSFRDYFLVKEEVKKVLSKGKAAGVLRLVFHDAGTFEIEDNAAAAATTGDDEATTTMLLLRRGDDHEDDLLRLCESQIDRHADVWYTHFALLLLIQILGKAKAEVDMIIQPVSWADMIAVAGAEAVSVCGGPNIPVQLGRIDSMVPDPEGKLPQESLDASGLKRCFQRKGFSVSRPALSDAIWLGFGGTVLQQNVPVAPRFLEVDLLRLEVYTDMGLIWLFIRLLERLVDKVVGKSAGHYGRLKGQSQRSTRRKWFSSTIARDRDLVILQGAERECDRQAVLQQKAFVRLRAYVAKGCQEIEHLSPGNGYGCEVSPARLLVRRLVRILEILLTLSFRTDVTVSSAVHCTQELVALSGAHTLGSKGFGNPISFDNAYFKILLEKPWSSSGD</sequence>
<gene>
    <name evidence="1" type="ORF">RHMOL_Rhmol07G0197800</name>
</gene>
<comment type="caution">
    <text evidence="1">The sequence shown here is derived from an EMBL/GenBank/DDBJ whole genome shotgun (WGS) entry which is preliminary data.</text>
</comment>
<protein>
    <submittedName>
        <fullName evidence="1">Uncharacterized protein</fullName>
    </submittedName>
</protein>
<name>A0ACC0N3L9_RHOML</name>
<reference evidence="1" key="1">
    <citation type="submission" date="2022-02" db="EMBL/GenBank/DDBJ databases">
        <title>Plant Genome Project.</title>
        <authorList>
            <person name="Zhang R.-G."/>
        </authorList>
    </citation>
    <scope>NUCLEOTIDE SEQUENCE</scope>
    <source>
        <strain evidence="1">AT1</strain>
    </source>
</reference>
<proteinExistence type="predicted"/>
<evidence type="ECO:0000313" key="1">
    <source>
        <dbReference type="EMBL" id="KAI8547461.1"/>
    </source>
</evidence>